<dbReference type="AlphaFoldDB" id="A0A6D2K085"/>
<dbReference type="InterPro" id="IPR040256">
    <property type="entry name" value="At4g02000-like"/>
</dbReference>
<dbReference type="InterPro" id="IPR025558">
    <property type="entry name" value="DUF4283"/>
</dbReference>
<dbReference type="PANTHER" id="PTHR31286:SF159">
    <property type="entry name" value="DUF4283 DOMAIN-CONTAINING PROTEIN"/>
    <property type="match status" value="1"/>
</dbReference>
<feature type="region of interest" description="Disordered" evidence="1">
    <location>
        <begin position="1"/>
        <end position="111"/>
    </location>
</feature>
<organism evidence="3 4">
    <name type="scientific">Microthlaspi erraticum</name>
    <dbReference type="NCBI Taxonomy" id="1685480"/>
    <lineage>
        <taxon>Eukaryota</taxon>
        <taxon>Viridiplantae</taxon>
        <taxon>Streptophyta</taxon>
        <taxon>Embryophyta</taxon>
        <taxon>Tracheophyta</taxon>
        <taxon>Spermatophyta</taxon>
        <taxon>Magnoliopsida</taxon>
        <taxon>eudicotyledons</taxon>
        <taxon>Gunneridae</taxon>
        <taxon>Pentapetalae</taxon>
        <taxon>rosids</taxon>
        <taxon>malvids</taxon>
        <taxon>Brassicales</taxon>
        <taxon>Brassicaceae</taxon>
        <taxon>Coluteocarpeae</taxon>
        <taxon>Microthlaspi</taxon>
    </lineage>
</organism>
<dbReference type="Pfam" id="PF14111">
    <property type="entry name" value="DUF4283"/>
    <property type="match status" value="1"/>
</dbReference>
<feature type="region of interest" description="Disordered" evidence="1">
    <location>
        <begin position="334"/>
        <end position="405"/>
    </location>
</feature>
<dbReference type="OrthoDB" id="1133632at2759"/>
<accession>A0A6D2K085</accession>
<protein>
    <recommendedName>
        <fullName evidence="2">DUF4283 domain-containing protein</fullName>
    </recommendedName>
</protein>
<feature type="compositionally biased region" description="Basic and acidic residues" evidence="1">
    <location>
        <begin position="88"/>
        <end position="97"/>
    </location>
</feature>
<evidence type="ECO:0000313" key="4">
    <source>
        <dbReference type="Proteomes" id="UP000467841"/>
    </source>
</evidence>
<feature type="compositionally biased region" description="Basic and acidic residues" evidence="1">
    <location>
        <begin position="361"/>
        <end position="384"/>
    </location>
</feature>
<proteinExistence type="predicted"/>
<feature type="region of interest" description="Disordered" evidence="1">
    <location>
        <begin position="531"/>
        <end position="570"/>
    </location>
</feature>
<gene>
    <name evidence="3" type="ORF">MERR_LOCUS33880</name>
</gene>
<name>A0A6D2K085_9BRAS</name>
<evidence type="ECO:0000259" key="2">
    <source>
        <dbReference type="Pfam" id="PF14111"/>
    </source>
</evidence>
<dbReference type="Proteomes" id="UP000467841">
    <property type="component" value="Unassembled WGS sequence"/>
</dbReference>
<dbReference type="PANTHER" id="PTHR31286">
    <property type="entry name" value="GLYCINE-RICH CELL WALL STRUCTURAL PROTEIN 1.8-LIKE"/>
    <property type="match status" value="1"/>
</dbReference>
<feature type="domain" description="DUF4283" evidence="2">
    <location>
        <begin position="154"/>
        <end position="236"/>
    </location>
</feature>
<evidence type="ECO:0000256" key="1">
    <source>
        <dbReference type="SAM" id="MobiDB-lite"/>
    </source>
</evidence>
<dbReference type="EMBL" id="CACVBM020001351">
    <property type="protein sequence ID" value="CAA7046645.1"/>
    <property type="molecule type" value="Genomic_DNA"/>
</dbReference>
<sequence>MGDPPPHPPPIPPDLFILNPSASSSSPPVAPSRPDTVMGESSSSPTPPIIFVSRGSSFTKKGILGASPPLSPTATTVTPLRDPVAKTNQEEKLKSTDKSNSSSSRPKVTDDGFNWATGLKSTCKIQTSTVPVSFSSEGIPRVKVPNVVFERGAEIHSDYIVGIFYGSPPSYGKIWGVLNFLWGKDKRVTIHNLTANAFLFRIPSASLRKKVLQHELWRVGDSPFFVTQWKASFSLNPPSLRNAPIWATISNIPFDLITDVGLGIIARPLGEVVDSKPFTSVNSASIKVVMDLTKPLTPSMELERDDGEIITLTVTYPWLPPLCSVCNELGHKETLCPKVPKPPKSRKEASSSGLSVADKANSGEKSRATSKETKVTSENSRLEKPVQVQASKGRSAKPKVDNPKPQQIYVPVLKESKFVVNGDNGVLKDSILQADEGKALAITDSRADVWKKPEMGNRFSLPSAENSIEVDAGFTLPTRTSPARKMQEPVDTLAIVSRNAFDSIANEEEDQSDVEIQDLVVHQGSSLQFNQTPFYVGSPRGSKKKRKLYSKNSPISGGDLPLTTGGRHKN</sequence>
<feature type="compositionally biased region" description="Pro residues" evidence="1">
    <location>
        <begin position="1"/>
        <end position="13"/>
    </location>
</feature>
<comment type="caution">
    <text evidence="3">The sequence shown here is derived from an EMBL/GenBank/DDBJ whole genome shotgun (WGS) entry which is preliminary data.</text>
</comment>
<reference evidence="3" key="1">
    <citation type="submission" date="2020-01" db="EMBL/GenBank/DDBJ databases">
        <authorList>
            <person name="Mishra B."/>
        </authorList>
    </citation>
    <scope>NUCLEOTIDE SEQUENCE [LARGE SCALE GENOMIC DNA]</scope>
</reference>
<evidence type="ECO:0000313" key="3">
    <source>
        <dbReference type="EMBL" id="CAA7046645.1"/>
    </source>
</evidence>
<keyword evidence="4" id="KW-1185">Reference proteome</keyword>